<dbReference type="Gene3D" id="1.10.8.10">
    <property type="entry name" value="DNA helicase RuvA subunit, C-terminal domain"/>
    <property type="match status" value="1"/>
</dbReference>
<evidence type="ECO:0000259" key="7">
    <source>
        <dbReference type="Pfam" id="PF17827"/>
    </source>
</evidence>
<feature type="domain" description="Release factor glutamine methyltransferase N-terminal" evidence="7">
    <location>
        <begin position="24"/>
        <end position="77"/>
    </location>
</feature>
<evidence type="ECO:0000256" key="1">
    <source>
        <dbReference type="ARBA" id="ARBA00012771"/>
    </source>
</evidence>
<dbReference type="PANTHER" id="PTHR18895">
    <property type="entry name" value="HEMK METHYLTRANSFERASE"/>
    <property type="match status" value="1"/>
</dbReference>
<dbReference type="InterPro" id="IPR004556">
    <property type="entry name" value="HemK-like"/>
</dbReference>
<dbReference type="EMBL" id="CAFBMF010000168">
    <property type="protein sequence ID" value="CAB4914046.1"/>
    <property type="molecule type" value="Genomic_DNA"/>
</dbReference>
<evidence type="ECO:0000259" key="6">
    <source>
        <dbReference type="Pfam" id="PF05175"/>
    </source>
</evidence>
<dbReference type="InterPro" id="IPR019874">
    <property type="entry name" value="RF_methyltr_PrmC"/>
</dbReference>
<keyword evidence="4" id="KW-0949">S-adenosyl-L-methionine</keyword>
<dbReference type="Pfam" id="PF05175">
    <property type="entry name" value="MTS"/>
    <property type="match status" value="1"/>
</dbReference>
<evidence type="ECO:0000256" key="5">
    <source>
        <dbReference type="ARBA" id="ARBA00048391"/>
    </source>
</evidence>
<dbReference type="PROSITE" id="PS00092">
    <property type="entry name" value="N6_MTASE"/>
    <property type="match status" value="1"/>
</dbReference>
<dbReference type="EMBL" id="CAEZZP010000130">
    <property type="protein sequence ID" value="CAB4783211.1"/>
    <property type="molecule type" value="Genomic_DNA"/>
</dbReference>
<accession>A0A6J6WDT2</accession>
<dbReference type="SUPFAM" id="SSF53335">
    <property type="entry name" value="S-adenosyl-L-methionine-dependent methyltransferases"/>
    <property type="match status" value="1"/>
</dbReference>
<evidence type="ECO:0000313" key="8">
    <source>
        <dbReference type="EMBL" id="CAB4783211.1"/>
    </source>
</evidence>
<dbReference type="PANTHER" id="PTHR18895:SF74">
    <property type="entry name" value="MTRF1L RELEASE FACTOR GLUTAMINE METHYLTRANSFERASE"/>
    <property type="match status" value="1"/>
</dbReference>
<dbReference type="InterPro" id="IPR007848">
    <property type="entry name" value="Small_mtfrase_dom"/>
</dbReference>
<dbReference type="InterPro" id="IPR050320">
    <property type="entry name" value="N5-glutamine_MTase"/>
</dbReference>
<sequence length="289" mass="31533">MARDTTDAVTWRTLLNETIDVLGERPQARWICETACGLDGDEFLAELDEPATERMVAQLDAMVARYRAGEPLAYVMGHWSFRTIELMVDRRVLIPRPETEVVAGRALELARSFADRRRVVDLGTGSGAIGLSLAAELPLTNTEIWLTDYSVDAVDVARANASGLGRAAANVRVNHGSWFEALPVDVRGEIDVVVSNPPYIADGDPEVAESVLEYEPHSALFAGADGLDDVRAIARDARDWLRSGGWLVFEIGYQQGDAVKVLLEGFGFVDVAIANDLSGRPRIAEARNP</sequence>
<name>A0A6J6WDT2_9ZZZZ</name>
<dbReference type="NCBIfam" id="TIGR00536">
    <property type="entry name" value="hemK_fam"/>
    <property type="match status" value="1"/>
</dbReference>
<reference evidence="8" key="1">
    <citation type="submission" date="2020-05" db="EMBL/GenBank/DDBJ databases">
        <authorList>
            <person name="Chiriac C."/>
            <person name="Salcher M."/>
            <person name="Ghai R."/>
            <person name="Kavagutti S V."/>
        </authorList>
    </citation>
    <scope>NUCLEOTIDE SEQUENCE</scope>
</reference>
<feature type="domain" description="Methyltransferase small" evidence="6">
    <location>
        <begin position="115"/>
        <end position="208"/>
    </location>
</feature>
<dbReference type="NCBIfam" id="TIGR03534">
    <property type="entry name" value="RF_mod_PrmC"/>
    <property type="match status" value="1"/>
</dbReference>
<keyword evidence="3" id="KW-0808">Transferase</keyword>
<protein>
    <recommendedName>
        <fullName evidence="1">peptide chain release factor N(5)-glutamine methyltransferase</fullName>
        <ecNumber evidence="1">2.1.1.297</ecNumber>
    </recommendedName>
</protein>
<evidence type="ECO:0000256" key="4">
    <source>
        <dbReference type="ARBA" id="ARBA00022691"/>
    </source>
</evidence>
<dbReference type="AlphaFoldDB" id="A0A6J6WDT2"/>
<gene>
    <name evidence="8" type="ORF">UFOPK2880_01578</name>
    <name evidence="9" type="ORF">UFOPK3494_01709</name>
</gene>
<dbReference type="Gene3D" id="3.40.50.150">
    <property type="entry name" value="Vaccinia Virus protein VP39"/>
    <property type="match status" value="1"/>
</dbReference>
<dbReference type="CDD" id="cd02440">
    <property type="entry name" value="AdoMet_MTases"/>
    <property type="match status" value="1"/>
</dbReference>
<organism evidence="8">
    <name type="scientific">freshwater metagenome</name>
    <dbReference type="NCBI Taxonomy" id="449393"/>
    <lineage>
        <taxon>unclassified sequences</taxon>
        <taxon>metagenomes</taxon>
        <taxon>ecological metagenomes</taxon>
    </lineage>
</organism>
<dbReference type="InterPro" id="IPR040758">
    <property type="entry name" value="PrmC_N"/>
</dbReference>
<keyword evidence="2" id="KW-0489">Methyltransferase</keyword>
<evidence type="ECO:0000256" key="3">
    <source>
        <dbReference type="ARBA" id="ARBA00022679"/>
    </source>
</evidence>
<dbReference type="Pfam" id="PF17827">
    <property type="entry name" value="PrmC_N"/>
    <property type="match status" value="1"/>
</dbReference>
<comment type="catalytic activity">
    <reaction evidence="5">
        <text>L-glutaminyl-[peptide chain release factor] + S-adenosyl-L-methionine = N(5)-methyl-L-glutaminyl-[peptide chain release factor] + S-adenosyl-L-homocysteine + H(+)</text>
        <dbReference type="Rhea" id="RHEA:42896"/>
        <dbReference type="Rhea" id="RHEA-COMP:10271"/>
        <dbReference type="Rhea" id="RHEA-COMP:10272"/>
        <dbReference type="ChEBI" id="CHEBI:15378"/>
        <dbReference type="ChEBI" id="CHEBI:30011"/>
        <dbReference type="ChEBI" id="CHEBI:57856"/>
        <dbReference type="ChEBI" id="CHEBI:59789"/>
        <dbReference type="ChEBI" id="CHEBI:61891"/>
        <dbReference type="EC" id="2.1.1.297"/>
    </reaction>
</comment>
<proteinExistence type="inferred from homology"/>
<evidence type="ECO:0000313" key="9">
    <source>
        <dbReference type="EMBL" id="CAB4914046.1"/>
    </source>
</evidence>
<dbReference type="GO" id="GO:0032259">
    <property type="term" value="P:methylation"/>
    <property type="evidence" value="ECO:0007669"/>
    <property type="project" value="UniProtKB-KW"/>
</dbReference>
<evidence type="ECO:0000256" key="2">
    <source>
        <dbReference type="ARBA" id="ARBA00022603"/>
    </source>
</evidence>
<dbReference type="HAMAP" id="MF_02126">
    <property type="entry name" value="RF_methyltr_PrmC"/>
    <property type="match status" value="1"/>
</dbReference>
<dbReference type="GO" id="GO:0003676">
    <property type="term" value="F:nucleic acid binding"/>
    <property type="evidence" value="ECO:0007669"/>
    <property type="project" value="InterPro"/>
</dbReference>
<dbReference type="EC" id="2.1.1.297" evidence="1"/>
<dbReference type="InterPro" id="IPR002052">
    <property type="entry name" value="DNA_methylase_N6_adenine_CS"/>
</dbReference>
<dbReference type="GO" id="GO:0102559">
    <property type="term" value="F:peptide chain release factor N(5)-glutamine methyltransferase activity"/>
    <property type="evidence" value="ECO:0007669"/>
    <property type="project" value="UniProtKB-EC"/>
</dbReference>
<dbReference type="InterPro" id="IPR029063">
    <property type="entry name" value="SAM-dependent_MTases_sf"/>
</dbReference>